<dbReference type="InterPro" id="IPR001789">
    <property type="entry name" value="Sig_transdc_resp-reg_receiver"/>
</dbReference>
<dbReference type="PROSITE" id="PS50110">
    <property type="entry name" value="RESPONSE_REGULATORY"/>
    <property type="match status" value="1"/>
</dbReference>
<dbReference type="CDD" id="cd17535">
    <property type="entry name" value="REC_NarL-like"/>
    <property type="match status" value="1"/>
</dbReference>
<evidence type="ECO:0000256" key="1">
    <source>
        <dbReference type="ARBA" id="ARBA00023125"/>
    </source>
</evidence>
<dbReference type="EMBL" id="LFDV01000002">
    <property type="protein sequence ID" value="KTB47900.1"/>
    <property type="molecule type" value="Genomic_DNA"/>
</dbReference>
<protein>
    <submittedName>
        <fullName evidence="4">Response regulator receiver protein</fullName>
    </submittedName>
</protein>
<evidence type="ECO:0000313" key="4">
    <source>
        <dbReference type="EMBL" id="KTB47900.1"/>
    </source>
</evidence>
<gene>
    <name evidence="4" type="ORF">DEALK_07450</name>
</gene>
<dbReference type="Proteomes" id="UP000053947">
    <property type="component" value="Unassembled WGS sequence"/>
</dbReference>
<keyword evidence="1" id="KW-0238">DNA-binding</keyword>
<comment type="caution">
    <text evidence="4">The sequence shown here is derived from an EMBL/GenBank/DDBJ whole genome shotgun (WGS) entry which is preliminary data.</text>
</comment>
<dbReference type="RefSeq" id="WP_058438806.1">
    <property type="nucleotide sequence ID" value="NZ_KQ758903.1"/>
</dbReference>
<keyword evidence="5" id="KW-1185">Reference proteome</keyword>
<dbReference type="GO" id="GO:0003677">
    <property type="term" value="F:DNA binding"/>
    <property type="evidence" value="ECO:0007669"/>
    <property type="project" value="UniProtKB-KW"/>
</dbReference>
<dbReference type="Gene3D" id="3.40.50.2300">
    <property type="match status" value="1"/>
</dbReference>
<sequence>MKTTIVLADDHAIVRRGIKALLEYEPDFHVVAEASDGAAALLLIENHRPHILVTDLSMPNLSGIQLLKIIKEKKLPVRSVVLSTYGDTPYVLDSIEAGAYGYVLKEAGVEHLVTAIREAQSGRRYLSPPLSETIAVN</sequence>
<name>A0A0W0GH73_9CHLR</name>
<evidence type="ECO:0000313" key="5">
    <source>
        <dbReference type="Proteomes" id="UP000053947"/>
    </source>
</evidence>
<dbReference type="InterPro" id="IPR039420">
    <property type="entry name" value="WalR-like"/>
</dbReference>
<dbReference type="SUPFAM" id="SSF52172">
    <property type="entry name" value="CheY-like"/>
    <property type="match status" value="1"/>
</dbReference>
<keyword evidence="2" id="KW-0597">Phosphoprotein</keyword>
<dbReference type="GO" id="GO:0000160">
    <property type="term" value="P:phosphorelay signal transduction system"/>
    <property type="evidence" value="ECO:0007669"/>
    <property type="project" value="InterPro"/>
</dbReference>
<dbReference type="InterPro" id="IPR058245">
    <property type="entry name" value="NreC/VraR/RcsB-like_REC"/>
</dbReference>
<evidence type="ECO:0000256" key="2">
    <source>
        <dbReference type="PROSITE-ProRule" id="PRU00169"/>
    </source>
</evidence>
<proteinExistence type="predicted"/>
<dbReference type="STRING" id="1217799.DEALK_07450"/>
<dbReference type="AlphaFoldDB" id="A0A0W0GH73"/>
<feature type="modified residue" description="4-aspartylphosphate" evidence="2">
    <location>
        <position position="55"/>
    </location>
</feature>
<dbReference type="PANTHER" id="PTHR43214">
    <property type="entry name" value="TWO-COMPONENT RESPONSE REGULATOR"/>
    <property type="match status" value="1"/>
</dbReference>
<feature type="domain" description="Response regulatory" evidence="3">
    <location>
        <begin position="4"/>
        <end position="120"/>
    </location>
</feature>
<evidence type="ECO:0000259" key="3">
    <source>
        <dbReference type="PROSITE" id="PS50110"/>
    </source>
</evidence>
<reference evidence="4 5" key="1">
    <citation type="submission" date="2015-06" db="EMBL/GenBank/DDBJ databases">
        <title>Genome sequence of the organohalide-respiring Dehalogenimonas alkenigignens type strain (IP3-3T).</title>
        <authorList>
            <person name="Key T.A."/>
            <person name="Richmond D.P."/>
            <person name="Bowman K.S."/>
            <person name="Cho Y.-J."/>
            <person name="Chun J."/>
            <person name="da Costa M.S."/>
            <person name="Rainey F.A."/>
            <person name="Moe W.M."/>
        </authorList>
    </citation>
    <scope>NUCLEOTIDE SEQUENCE [LARGE SCALE GENOMIC DNA]</scope>
    <source>
        <strain evidence="4 5">IP3-3</strain>
    </source>
</reference>
<dbReference type="InterPro" id="IPR011006">
    <property type="entry name" value="CheY-like_superfamily"/>
</dbReference>
<dbReference type="SMART" id="SM00448">
    <property type="entry name" value="REC"/>
    <property type="match status" value="1"/>
</dbReference>
<organism evidence="4 5">
    <name type="scientific">Dehalogenimonas alkenigignens</name>
    <dbReference type="NCBI Taxonomy" id="1217799"/>
    <lineage>
        <taxon>Bacteria</taxon>
        <taxon>Bacillati</taxon>
        <taxon>Chloroflexota</taxon>
        <taxon>Dehalococcoidia</taxon>
        <taxon>Dehalococcoidales</taxon>
        <taxon>Dehalococcoidaceae</taxon>
        <taxon>Dehalogenimonas</taxon>
    </lineage>
</organism>
<dbReference type="Pfam" id="PF00072">
    <property type="entry name" value="Response_reg"/>
    <property type="match status" value="1"/>
</dbReference>
<accession>A0A0W0GH73</accession>